<comment type="catalytic activity">
    <reaction evidence="6">
        <text>a thymidine in DNA + NAD(+) = an N-(ADP-alpha-D-ribosyl)-thymidine in DNA + nicotinamide + H(+)</text>
        <dbReference type="Rhea" id="RHEA:71651"/>
        <dbReference type="Rhea" id="RHEA-COMP:13556"/>
        <dbReference type="Rhea" id="RHEA-COMP:18051"/>
        <dbReference type="ChEBI" id="CHEBI:15378"/>
        <dbReference type="ChEBI" id="CHEBI:17154"/>
        <dbReference type="ChEBI" id="CHEBI:57540"/>
        <dbReference type="ChEBI" id="CHEBI:137386"/>
        <dbReference type="ChEBI" id="CHEBI:191199"/>
    </reaction>
</comment>
<feature type="binding site" evidence="6">
    <location>
        <position position="84"/>
    </location>
    <ligand>
        <name>NAD(+)</name>
        <dbReference type="ChEBI" id="CHEBI:57540"/>
    </ligand>
</feature>
<dbReference type="AlphaFoldDB" id="A0A4Q8ANA4"/>
<feature type="active site" evidence="6">
    <location>
        <position position="247"/>
    </location>
</feature>
<feature type="binding site" evidence="6">
    <location>
        <position position="111"/>
    </location>
    <ligand>
        <name>NAD(+)</name>
        <dbReference type="ChEBI" id="CHEBI:57540"/>
    </ligand>
</feature>
<dbReference type="Pfam" id="PF14487">
    <property type="entry name" value="DarT"/>
    <property type="match status" value="1"/>
</dbReference>
<dbReference type="InterPro" id="IPR029494">
    <property type="entry name" value="DarT"/>
</dbReference>
<evidence type="ECO:0000313" key="9">
    <source>
        <dbReference type="Proteomes" id="UP000291483"/>
    </source>
</evidence>
<accession>A0A4Q8ANA4</accession>
<dbReference type="GO" id="GO:0016757">
    <property type="term" value="F:glycosyltransferase activity"/>
    <property type="evidence" value="ECO:0007669"/>
    <property type="project" value="UniProtKB-UniRule"/>
</dbReference>
<keyword evidence="9" id="KW-1185">Reference proteome</keyword>
<keyword evidence="3 6" id="KW-0808">Transferase</keyword>
<dbReference type="GO" id="GO:0016779">
    <property type="term" value="F:nucleotidyltransferase activity"/>
    <property type="evidence" value="ECO:0007669"/>
    <property type="project" value="UniProtKB-UniRule"/>
</dbReference>
<evidence type="ECO:0000256" key="2">
    <source>
        <dbReference type="ARBA" id="ARBA00022676"/>
    </source>
</evidence>
<dbReference type="Proteomes" id="UP000291483">
    <property type="component" value="Unassembled WGS sequence"/>
</dbReference>
<feature type="active site" description="Proton acceptor" evidence="6">
    <location>
        <position position="111"/>
    </location>
</feature>
<protein>
    <submittedName>
        <fullName evidence="8">Uncharacterized protein DUF4433</fullName>
    </submittedName>
</protein>
<sequence length="301" mass="31885">MSDECIHGFDDGLCAQCFPPPVTEPLTPPVKRVARVKPASLREAPVVKSTTRGAAPVTLKVEAAPTKVAELRIYHVTHVDNLAGILAAGQLFADFAKPPVNISSAGVREARRAKTVDERVLSEDIGPRVVADYVPFYLSPNAHVWNSIRAGHDDPRLTLEALGYAASEFVLLVSTVKHAFEAATAQAAAATDSDAADAADGSLGGFAVADGDAVGLLTNFATSRADAERMLKRLRADDESESILGAEVLVADTFPFEQISLIGVANDKVRATVRGILADAGQKTKVAVYPPWFQATEDIAE</sequence>
<evidence type="ECO:0000256" key="5">
    <source>
        <dbReference type="ARBA" id="ARBA00023125"/>
    </source>
</evidence>
<keyword evidence="2 6" id="KW-0328">Glycosyltransferase</keyword>
<dbReference type="PROSITE" id="PS52018">
    <property type="entry name" value="DART"/>
    <property type="match status" value="1"/>
</dbReference>
<evidence type="ECO:0000256" key="3">
    <source>
        <dbReference type="ARBA" id="ARBA00022679"/>
    </source>
</evidence>
<keyword evidence="5 6" id="KW-0238">DNA-binding</keyword>
<dbReference type="RefSeq" id="WP_165397356.1">
    <property type="nucleotide sequence ID" value="NZ_SHLC01000001.1"/>
</dbReference>
<dbReference type="EMBL" id="SHLC01000001">
    <property type="protein sequence ID" value="RZU66008.1"/>
    <property type="molecule type" value="Genomic_DNA"/>
</dbReference>
<name>A0A4Q8ANA4_9MICO</name>
<evidence type="ECO:0000256" key="6">
    <source>
        <dbReference type="PROSITE-ProRule" id="PRU01362"/>
    </source>
</evidence>
<comment type="caution">
    <text evidence="8">The sequence shown here is derived from an EMBL/GenBank/DDBJ whole genome shotgun (WGS) entry which is preliminary data.</text>
</comment>
<proteinExistence type="inferred from homology"/>
<evidence type="ECO:0000256" key="4">
    <source>
        <dbReference type="ARBA" id="ARBA00022695"/>
    </source>
</evidence>
<evidence type="ECO:0000256" key="1">
    <source>
        <dbReference type="ARBA" id="ARBA00022649"/>
    </source>
</evidence>
<feature type="domain" description="DarT" evidence="7">
    <location>
        <begin position="71"/>
        <end position="294"/>
    </location>
</feature>
<dbReference type="GO" id="GO:0003677">
    <property type="term" value="F:DNA binding"/>
    <property type="evidence" value="ECO:0007669"/>
    <property type="project" value="UniProtKB-UniRule"/>
</dbReference>
<feature type="binding site" evidence="6">
    <location>
        <begin position="75"/>
        <end position="77"/>
    </location>
    <ligand>
        <name>NAD(+)</name>
        <dbReference type="ChEBI" id="CHEBI:57540"/>
    </ligand>
</feature>
<comment type="caution">
    <text evidence="6">Lacks conserved residue(s) required for the propagation of feature annotation.</text>
</comment>
<gene>
    <name evidence="8" type="ORF">EV379_2353</name>
</gene>
<reference evidence="8 9" key="1">
    <citation type="submission" date="2019-02" db="EMBL/GenBank/DDBJ databases">
        <title>Sequencing the genomes of 1000 actinobacteria strains.</title>
        <authorList>
            <person name="Klenk H.-P."/>
        </authorList>
    </citation>
    <scope>NUCLEOTIDE SEQUENCE [LARGE SCALE GENOMIC DNA]</scope>
    <source>
        <strain evidence="8 9">DSM 18319</strain>
    </source>
</reference>
<keyword evidence="1 6" id="KW-1277">Toxin-antitoxin system</keyword>
<comment type="similarity">
    <text evidence="6">Belongs to the DarT ADP-ribosyltransferase family.</text>
</comment>
<evidence type="ECO:0000313" key="8">
    <source>
        <dbReference type="EMBL" id="RZU66008.1"/>
    </source>
</evidence>
<organism evidence="8 9">
    <name type="scientific">Microterricola gilva</name>
    <dbReference type="NCBI Taxonomy" id="393267"/>
    <lineage>
        <taxon>Bacteria</taxon>
        <taxon>Bacillati</taxon>
        <taxon>Actinomycetota</taxon>
        <taxon>Actinomycetes</taxon>
        <taxon>Micrococcales</taxon>
        <taxon>Microbacteriaceae</taxon>
        <taxon>Microterricola</taxon>
    </lineage>
</organism>
<evidence type="ECO:0000259" key="7">
    <source>
        <dbReference type="PROSITE" id="PS52018"/>
    </source>
</evidence>
<keyword evidence="4 6" id="KW-0548">Nucleotidyltransferase</keyword>